<feature type="non-terminal residue" evidence="14">
    <location>
        <position position="1"/>
    </location>
</feature>
<keyword evidence="11" id="KW-0961">Cell wall biogenesis/degradation</keyword>
<comment type="subcellular location">
    <subcellularLocation>
        <location evidence="1">Secreted</location>
    </subcellularLocation>
</comment>
<dbReference type="GO" id="GO:0004650">
    <property type="term" value="F:polygalacturonase activity"/>
    <property type="evidence" value="ECO:0007669"/>
    <property type="project" value="UniProtKB-EC"/>
</dbReference>
<dbReference type="GO" id="GO:0005576">
    <property type="term" value="C:extracellular region"/>
    <property type="evidence" value="ECO:0007669"/>
    <property type="project" value="UniProtKB-SubCell"/>
</dbReference>
<keyword evidence="15" id="KW-1185">Reference proteome</keyword>
<evidence type="ECO:0000256" key="2">
    <source>
        <dbReference type="ARBA" id="ARBA00008834"/>
    </source>
</evidence>
<protein>
    <recommendedName>
        <fullName evidence="3">endo-polygalacturonase</fullName>
        <ecNumber evidence="3">3.2.1.15</ecNumber>
    </recommendedName>
</protein>
<dbReference type="Pfam" id="PF00295">
    <property type="entry name" value="Glyco_hydro_28"/>
    <property type="match status" value="1"/>
</dbReference>
<evidence type="ECO:0000256" key="3">
    <source>
        <dbReference type="ARBA" id="ARBA00012736"/>
    </source>
</evidence>
<evidence type="ECO:0000256" key="12">
    <source>
        <dbReference type="ARBA" id="ARBA00034074"/>
    </source>
</evidence>
<evidence type="ECO:0000256" key="5">
    <source>
        <dbReference type="ARBA" id="ARBA00022729"/>
    </source>
</evidence>
<dbReference type="InterPro" id="IPR050434">
    <property type="entry name" value="Glycosyl_hydrlase_28"/>
</dbReference>
<dbReference type="AlphaFoldDB" id="A0AAV8ZUX3"/>
<comment type="catalytic activity">
    <reaction evidence="12">
        <text>(1,4-alpha-D-galacturonosyl)n+m + H2O = (1,4-alpha-D-galacturonosyl)n + (1,4-alpha-D-galacturonosyl)m.</text>
        <dbReference type="EC" id="3.2.1.15"/>
    </reaction>
</comment>
<dbReference type="SUPFAM" id="SSF51126">
    <property type="entry name" value="Pectin lyase-like"/>
    <property type="match status" value="1"/>
</dbReference>
<keyword evidence="9" id="KW-0325">Glycoprotein</keyword>
<proteinExistence type="inferred from homology"/>
<evidence type="ECO:0000256" key="4">
    <source>
        <dbReference type="ARBA" id="ARBA00022525"/>
    </source>
</evidence>
<organism evidence="14 15">
    <name type="scientific">Rhamnusium bicolor</name>
    <dbReference type="NCBI Taxonomy" id="1586634"/>
    <lineage>
        <taxon>Eukaryota</taxon>
        <taxon>Metazoa</taxon>
        <taxon>Ecdysozoa</taxon>
        <taxon>Arthropoda</taxon>
        <taxon>Hexapoda</taxon>
        <taxon>Insecta</taxon>
        <taxon>Pterygota</taxon>
        <taxon>Neoptera</taxon>
        <taxon>Endopterygota</taxon>
        <taxon>Coleoptera</taxon>
        <taxon>Polyphaga</taxon>
        <taxon>Cucujiformia</taxon>
        <taxon>Chrysomeloidea</taxon>
        <taxon>Cerambycidae</taxon>
        <taxon>Lepturinae</taxon>
        <taxon>Rhagiini</taxon>
        <taxon>Rhamnusium</taxon>
    </lineage>
</organism>
<evidence type="ECO:0000256" key="7">
    <source>
        <dbReference type="ARBA" id="ARBA00022801"/>
    </source>
</evidence>
<dbReference type="EC" id="3.2.1.15" evidence="3"/>
<evidence type="ECO:0000256" key="1">
    <source>
        <dbReference type="ARBA" id="ARBA00004613"/>
    </source>
</evidence>
<dbReference type="PANTHER" id="PTHR31884">
    <property type="entry name" value="POLYGALACTURONASE"/>
    <property type="match status" value="1"/>
</dbReference>
<keyword evidence="4" id="KW-0964">Secreted</keyword>
<keyword evidence="10 13" id="KW-0326">Glycosidase</keyword>
<dbReference type="Gene3D" id="2.160.20.10">
    <property type="entry name" value="Single-stranded right-handed beta-helix, Pectin lyase-like"/>
    <property type="match status" value="1"/>
</dbReference>
<comment type="similarity">
    <text evidence="2 13">Belongs to the glycosyl hydrolase 28 family.</text>
</comment>
<gene>
    <name evidence="14" type="ORF">NQ314_001195</name>
</gene>
<dbReference type="GO" id="GO:0071555">
    <property type="term" value="P:cell wall organization"/>
    <property type="evidence" value="ECO:0007669"/>
    <property type="project" value="UniProtKB-KW"/>
</dbReference>
<comment type="caution">
    <text evidence="14">The sequence shown here is derived from an EMBL/GenBank/DDBJ whole genome shotgun (WGS) entry which is preliminary data.</text>
</comment>
<name>A0AAV8ZUX3_9CUCU</name>
<dbReference type="EMBL" id="JANEYF010000344">
    <property type="protein sequence ID" value="KAJ8970496.1"/>
    <property type="molecule type" value="Genomic_DNA"/>
</dbReference>
<dbReference type="InterPro" id="IPR011050">
    <property type="entry name" value="Pectin_lyase_fold/virulence"/>
</dbReference>
<evidence type="ECO:0000256" key="8">
    <source>
        <dbReference type="ARBA" id="ARBA00023157"/>
    </source>
</evidence>
<dbReference type="PANTHER" id="PTHR31884:SF9">
    <property type="entry name" value="ENDOPOLYGALACTURONASE D-RELATED"/>
    <property type="match status" value="1"/>
</dbReference>
<evidence type="ECO:0000256" key="13">
    <source>
        <dbReference type="RuleBase" id="RU361169"/>
    </source>
</evidence>
<reference evidence="14" key="1">
    <citation type="journal article" date="2023" name="Insect Mol. Biol.">
        <title>Genome sequencing provides insights into the evolution of gene families encoding plant cell wall-degrading enzymes in longhorned beetles.</title>
        <authorList>
            <person name="Shin N.R."/>
            <person name="Okamura Y."/>
            <person name="Kirsch R."/>
            <person name="Pauchet Y."/>
        </authorList>
    </citation>
    <scope>NUCLEOTIDE SEQUENCE</scope>
    <source>
        <strain evidence="14">RBIC_L_NR</strain>
    </source>
</reference>
<evidence type="ECO:0000256" key="10">
    <source>
        <dbReference type="ARBA" id="ARBA00023295"/>
    </source>
</evidence>
<evidence type="ECO:0000313" key="14">
    <source>
        <dbReference type="EMBL" id="KAJ8970496.1"/>
    </source>
</evidence>
<sequence>VYLDILRNNNIFWLGSVLDGQGPLYWDGLGGNGGRTKPKFIKISASDGSEITNINVLNCPVHCVSIGNSHGLTISGWEIDVSAGDIGGGHNTDGFDISSSSNVVLKDSIVRNQDDCVAVNQGSDFTFSGLYCSGSHGLSLSVGMSLTSPEANTVTNVVFSNCTVVNSENGIHVKTHTYATTGYVKNVTYRNIILSGISNYGINIQEDYDNGGATGIPRDNIPVTDLKLIDVRGTVASNAMPVYILCGENGCADWTWSGVSVSGGSKSSSCNFTPNGYTC</sequence>
<dbReference type="SMART" id="SM00710">
    <property type="entry name" value="PbH1"/>
    <property type="match status" value="5"/>
</dbReference>
<dbReference type="Proteomes" id="UP001162156">
    <property type="component" value="Unassembled WGS sequence"/>
</dbReference>
<dbReference type="InterPro" id="IPR000743">
    <property type="entry name" value="Glyco_hydro_28"/>
</dbReference>
<evidence type="ECO:0000256" key="6">
    <source>
        <dbReference type="ARBA" id="ARBA00022737"/>
    </source>
</evidence>
<dbReference type="InterPro" id="IPR006626">
    <property type="entry name" value="PbH1"/>
</dbReference>
<dbReference type="GO" id="GO:0045490">
    <property type="term" value="P:pectin catabolic process"/>
    <property type="evidence" value="ECO:0007669"/>
    <property type="project" value="TreeGrafter"/>
</dbReference>
<keyword evidence="7 13" id="KW-0378">Hydrolase</keyword>
<keyword evidence="8" id="KW-1015">Disulfide bond</keyword>
<evidence type="ECO:0000256" key="11">
    <source>
        <dbReference type="ARBA" id="ARBA00023316"/>
    </source>
</evidence>
<evidence type="ECO:0000256" key="9">
    <source>
        <dbReference type="ARBA" id="ARBA00023180"/>
    </source>
</evidence>
<keyword evidence="5" id="KW-0732">Signal</keyword>
<accession>A0AAV8ZUX3</accession>
<dbReference type="InterPro" id="IPR012334">
    <property type="entry name" value="Pectin_lyas_fold"/>
</dbReference>
<evidence type="ECO:0000313" key="15">
    <source>
        <dbReference type="Proteomes" id="UP001162156"/>
    </source>
</evidence>
<keyword evidence="6" id="KW-0677">Repeat</keyword>